<gene>
    <name evidence="1" type="ORF">MPC4_10330</name>
</gene>
<evidence type="ECO:0000313" key="2">
    <source>
        <dbReference type="Proteomes" id="UP000485880"/>
    </source>
</evidence>
<organism evidence="1 2">
    <name type="scientific">Methylocella tundrae</name>
    <dbReference type="NCBI Taxonomy" id="227605"/>
    <lineage>
        <taxon>Bacteria</taxon>
        <taxon>Pseudomonadati</taxon>
        <taxon>Pseudomonadota</taxon>
        <taxon>Alphaproteobacteria</taxon>
        <taxon>Hyphomicrobiales</taxon>
        <taxon>Beijerinckiaceae</taxon>
        <taxon>Methylocella</taxon>
    </lineage>
</organism>
<name>A0A8B6M2B5_METTU</name>
<accession>A0A8B6M2B5</accession>
<sequence length="55" mass="5577">MGFGNDCPGAVLLPLLGGLDRLGLLSDLVAESGAFGALPDPRLFQRSGSFSSARG</sequence>
<reference evidence="1 2" key="1">
    <citation type="submission" date="2019-05" db="EMBL/GenBank/DDBJ databases">
        <authorList>
            <person name="Farhan Ul Haque M."/>
        </authorList>
    </citation>
    <scope>NUCLEOTIDE SEQUENCE [LARGE SCALE GENOMIC DNA]</scope>
    <source>
        <strain evidence="1">2</strain>
    </source>
</reference>
<protein>
    <submittedName>
        <fullName evidence="1">Uncharacterized protein</fullName>
    </submittedName>
</protein>
<dbReference type="Proteomes" id="UP000485880">
    <property type="component" value="Unassembled WGS sequence"/>
</dbReference>
<dbReference type="AlphaFoldDB" id="A0A8B6M2B5"/>
<keyword evidence="2" id="KW-1185">Reference proteome</keyword>
<comment type="caution">
    <text evidence="1">The sequence shown here is derived from an EMBL/GenBank/DDBJ whole genome shotgun (WGS) entry which is preliminary data.</text>
</comment>
<proteinExistence type="predicted"/>
<evidence type="ECO:0000313" key="1">
    <source>
        <dbReference type="EMBL" id="VTZ48380.1"/>
    </source>
</evidence>
<dbReference type="EMBL" id="CABFMQ020000001">
    <property type="protein sequence ID" value="VTZ48380.1"/>
    <property type="molecule type" value="Genomic_DNA"/>
</dbReference>